<accession>A0AA50HQF3</accession>
<dbReference type="AlphaFoldDB" id="A0AA50HQF3"/>
<dbReference type="Proteomes" id="UP001228139">
    <property type="component" value="Chromosome"/>
</dbReference>
<keyword evidence="4" id="KW-1185">Reference proteome</keyword>
<gene>
    <name evidence="3" type="ORF">Q3V30_00220</name>
</gene>
<proteinExistence type="inferred from homology"/>
<dbReference type="Pfam" id="PF02604">
    <property type="entry name" value="PhdYeFM_antitox"/>
    <property type="match status" value="1"/>
</dbReference>
<dbReference type="PANTHER" id="PTHR33713:SF6">
    <property type="entry name" value="ANTITOXIN YEFM"/>
    <property type="match status" value="1"/>
</dbReference>
<comment type="similarity">
    <text evidence="1 2">Belongs to the phD/YefM antitoxin family.</text>
</comment>
<dbReference type="EMBL" id="CP132353">
    <property type="protein sequence ID" value="WLS78980.1"/>
    <property type="molecule type" value="Genomic_DNA"/>
</dbReference>
<reference evidence="3 4" key="1">
    <citation type="submission" date="2023-07" db="EMBL/GenBank/DDBJ databases">
        <title>Pathogenic bacteria of pear tree diseases.</title>
        <authorList>
            <person name="Zhang Z."/>
            <person name="He L."/>
            <person name="Huang R."/>
        </authorList>
    </citation>
    <scope>NUCLEOTIDE SEQUENCE [LARGE SCALE GENOMIC DNA]</scope>
    <source>
        <strain evidence="3 4">DE2</strain>
    </source>
</reference>
<evidence type="ECO:0000313" key="3">
    <source>
        <dbReference type="EMBL" id="WLS78980.1"/>
    </source>
</evidence>
<dbReference type="SUPFAM" id="SSF143120">
    <property type="entry name" value="YefM-like"/>
    <property type="match status" value="1"/>
</dbReference>
<dbReference type="InterPro" id="IPR006442">
    <property type="entry name" value="Antitoxin_Phd/YefM"/>
</dbReference>
<dbReference type="NCBIfam" id="TIGR01552">
    <property type="entry name" value="phd_fam"/>
    <property type="match status" value="1"/>
</dbReference>
<evidence type="ECO:0000256" key="1">
    <source>
        <dbReference type="ARBA" id="ARBA00009981"/>
    </source>
</evidence>
<evidence type="ECO:0000313" key="4">
    <source>
        <dbReference type="Proteomes" id="UP001228139"/>
    </source>
</evidence>
<organism evidence="3 4">
    <name type="scientific">Erwinia pyri</name>
    <dbReference type="NCBI Taxonomy" id="3062598"/>
    <lineage>
        <taxon>Bacteria</taxon>
        <taxon>Pseudomonadati</taxon>
        <taxon>Pseudomonadota</taxon>
        <taxon>Gammaproteobacteria</taxon>
        <taxon>Enterobacterales</taxon>
        <taxon>Erwiniaceae</taxon>
        <taxon>Erwinia</taxon>
    </lineage>
</organism>
<dbReference type="RefSeq" id="WP_306209341.1">
    <property type="nucleotide sequence ID" value="NZ_CP132353.1"/>
</dbReference>
<protein>
    <recommendedName>
        <fullName evidence="2">Antitoxin</fullName>
    </recommendedName>
</protein>
<dbReference type="KEGG" id="epi:Q3V30_00220"/>
<evidence type="ECO:0000256" key="2">
    <source>
        <dbReference type="RuleBase" id="RU362080"/>
    </source>
</evidence>
<dbReference type="Gene3D" id="3.40.1620.10">
    <property type="entry name" value="YefM-like domain"/>
    <property type="match status" value="1"/>
</dbReference>
<dbReference type="PANTHER" id="PTHR33713">
    <property type="entry name" value="ANTITOXIN YAFN-RELATED"/>
    <property type="match status" value="1"/>
</dbReference>
<name>A0AA50HQF3_9GAMM</name>
<comment type="function">
    <text evidence="2">Antitoxin component of a type II toxin-antitoxin (TA) system.</text>
</comment>
<sequence length="84" mass="9457">MLSFTANQAKTQFGELINKAQREPVSITKNGKPSVVVISADDYQLIEQMKMEQLRSKLARSIAQVEAGKVRDVDDVFDELMKDL</sequence>
<dbReference type="InterPro" id="IPR036165">
    <property type="entry name" value="YefM-like_sf"/>
</dbReference>
<dbReference type="InterPro" id="IPR051405">
    <property type="entry name" value="phD/YefM_antitoxin"/>
</dbReference>